<evidence type="ECO:0000313" key="4">
    <source>
        <dbReference type="Proteomes" id="UP000568158"/>
    </source>
</evidence>
<evidence type="ECO:0000256" key="2">
    <source>
        <dbReference type="SAM" id="MobiDB-lite"/>
    </source>
</evidence>
<accession>A0A8H6EU83</accession>
<reference evidence="3 4" key="1">
    <citation type="journal article" date="2020" name="Appl. Microbiol. Biotechnol.">
        <title>Targeted gene deletion in Brettanomyces bruxellensis with an expression-free CRISPR-Cas9 system.</title>
        <authorList>
            <person name="Varela C."/>
            <person name="Bartel C."/>
            <person name="Onetto C."/>
            <person name="Borneman A."/>
        </authorList>
    </citation>
    <scope>NUCLEOTIDE SEQUENCE [LARGE SCALE GENOMIC DNA]</scope>
    <source>
        <strain evidence="3 4">AWRI1613</strain>
    </source>
</reference>
<evidence type="ECO:0000313" key="3">
    <source>
        <dbReference type="EMBL" id="KAF6010540.1"/>
    </source>
</evidence>
<sequence length="545" mass="62195">MDNPLLQDTQTSNEVWKLLQQIYSQIKSVTGDTEVSSGNIFLDSQRLDDVFKENIQLKIRIKEIEAENRDLRAENEVLKAAQTPSERRSLFQGATDRDRETATCKKSTGIEQADENDNVDEPLPKRRGSLKKQIDTNDDTVVSTDDIYKSQRSPEIGPLGLDKFAVSEEQIEPLNNMNKLERDISSSQLSVQTSSSPTITSSSPIRHRGMKLNELDFGDAYISKVISGECRISQLPDHDSYTCGNESQILIPDSQNENESEETSTFVSPNFKKEPLKEVELNKRVRAPDECGLIMKGHLDFTKNPITNSPWWPEDFKVNPSVNFGRTSPFKMRKLDPALIHPALRIQYRFQRKHIQDEALKAFDKLAGPVEDDEGNSVTKDENKPLLKTPRQALEDPQIDPVFKFELNRTNYMHNRAALGSINSNKIKLWLDMTDSPPGEGRSSFPNTQELKEDRKKAVSRARLIGLQRLFQAIYMVEPIHQAGNNLTENKENIIDEKNHRLGKRQVKYAQVGKFLFRVDSLNRAVQEDNFTIDKHIFDDPRSIQ</sequence>
<feature type="region of interest" description="Disordered" evidence="2">
    <location>
        <begin position="84"/>
        <end position="133"/>
    </location>
</feature>
<comment type="caution">
    <text evidence="3">The sequence shown here is derived from an EMBL/GenBank/DDBJ whole genome shotgun (WGS) entry which is preliminary data.</text>
</comment>
<dbReference type="EMBL" id="JABCYN010000026">
    <property type="protein sequence ID" value="KAF6010540.1"/>
    <property type="molecule type" value="Genomic_DNA"/>
</dbReference>
<protein>
    <submittedName>
        <fullName evidence="3">Uncharacterized protein</fullName>
    </submittedName>
</protein>
<dbReference type="AlphaFoldDB" id="A0A8H6EU83"/>
<name>A0A8H6EU83_DEKBR</name>
<proteinExistence type="predicted"/>
<feature type="coiled-coil region" evidence="1">
    <location>
        <begin position="47"/>
        <end position="81"/>
    </location>
</feature>
<organism evidence="3 4">
    <name type="scientific">Dekkera bruxellensis</name>
    <name type="common">Brettanomyces custersii</name>
    <dbReference type="NCBI Taxonomy" id="5007"/>
    <lineage>
        <taxon>Eukaryota</taxon>
        <taxon>Fungi</taxon>
        <taxon>Dikarya</taxon>
        <taxon>Ascomycota</taxon>
        <taxon>Saccharomycotina</taxon>
        <taxon>Pichiomycetes</taxon>
        <taxon>Pichiales</taxon>
        <taxon>Pichiaceae</taxon>
        <taxon>Brettanomyces</taxon>
    </lineage>
</organism>
<keyword evidence="1" id="KW-0175">Coiled coil</keyword>
<feature type="compositionally biased region" description="Basic and acidic residues" evidence="2">
    <location>
        <begin position="85"/>
        <end position="103"/>
    </location>
</feature>
<gene>
    <name evidence="3" type="ORF">HII12_002781</name>
</gene>
<evidence type="ECO:0000256" key="1">
    <source>
        <dbReference type="SAM" id="Coils"/>
    </source>
</evidence>
<dbReference type="Proteomes" id="UP000568158">
    <property type="component" value="Unassembled WGS sequence"/>
</dbReference>